<name>A0ABT1J6P3_9ACTN</name>
<dbReference type="Proteomes" id="UP001206483">
    <property type="component" value="Unassembled WGS sequence"/>
</dbReference>
<keyword evidence="3" id="KW-1185">Reference proteome</keyword>
<proteinExistence type="predicted"/>
<sequence>MPNSRTLAEPPVVRAALAAQALALRDAVRALDEAELALPTRLGDWRVRELAAHLAIQVGWVPLHVDDPAPDGPLLGLTAWVAAVRSAADLLDEAARRHAAEVFAGPTAAVAAAFDEAVDLLTDFLAGPRAADAGRRFGLRFGPIALGDMLVTRLVETVVHADDLAHALGRSRFPHDTRAVAAVSALLLAALAERAAGADVVDAVAAADVVDRAEKLAAADPLAWIRVATGRDPVPADLPAGLLPLLG</sequence>
<evidence type="ECO:0000313" key="3">
    <source>
        <dbReference type="Proteomes" id="UP001206483"/>
    </source>
</evidence>
<dbReference type="Gene3D" id="1.20.120.450">
    <property type="entry name" value="dinb family like domain"/>
    <property type="match status" value="1"/>
</dbReference>
<evidence type="ECO:0000313" key="2">
    <source>
        <dbReference type="EMBL" id="MCP2313100.1"/>
    </source>
</evidence>
<organism evidence="2 3">
    <name type="scientific">Kitasatospora paracochleata</name>
    <dbReference type="NCBI Taxonomy" id="58354"/>
    <lineage>
        <taxon>Bacteria</taxon>
        <taxon>Bacillati</taxon>
        <taxon>Actinomycetota</taxon>
        <taxon>Actinomycetes</taxon>
        <taxon>Kitasatosporales</taxon>
        <taxon>Streptomycetaceae</taxon>
        <taxon>Kitasatospora</taxon>
    </lineage>
</organism>
<dbReference type="RefSeq" id="WP_253802663.1">
    <property type="nucleotide sequence ID" value="NZ_BAAAUB010000064.1"/>
</dbReference>
<dbReference type="EMBL" id="JAMZDX010000006">
    <property type="protein sequence ID" value="MCP2313100.1"/>
    <property type="molecule type" value="Genomic_DNA"/>
</dbReference>
<comment type="caution">
    <text evidence="2">The sequence shown here is derived from an EMBL/GenBank/DDBJ whole genome shotgun (WGS) entry which is preliminary data.</text>
</comment>
<gene>
    <name evidence="2" type="ORF">FHR36_006281</name>
</gene>
<dbReference type="NCBIfam" id="TIGR03083">
    <property type="entry name" value="maleylpyruvate isomerase family mycothiol-dependent enzyme"/>
    <property type="match status" value="1"/>
</dbReference>
<feature type="domain" description="Mycothiol-dependent maleylpyruvate isomerase metal-binding" evidence="1">
    <location>
        <begin position="18"/>
        <end position="165"/>
    </location>
</feature>
<accession>A0ABT1J6P3</accession>
<dbReference type="InterPro" id="IPR024344">
    <property type="entry name" value="MDMPI_metal-binding"/>
</dbReference>
<reference evidence="2 3" key="1">
    <citation type="submission" date="2022-06" db="EMBL/GenBank/DDBJ databases">
        <title>Sequencing the genomes of 1000 actinobacteria strains.</title>
        <authorList>
            <person name="Klenk H.-P."/>
        </authorList>
    </citation>
    <scope>NUCLEOTIDE SEQUENCE [LARGE SCALE GENOMIC DNA]</scope>
    <source>
        <strain evidence="2 3">DSM 41656</strain>
    </source>
</reference>
<dbReference type="Pfam" id="PF11716">
    <property type="entry name" value="MDMPI_N"/>
    <property type="match status" value="1"/>
</dbReference>
<dbReference type="SUPFAM" id="SSF109854">
    <property type="entry name" value="DinB/YfiT-like putative metalloenzymes"/>
    <property type="match status" value="1"/>
</dbReference>
<evidence type="ECO:0000259" key="1">
    <source>
        <dbReference type="Pfam" id="PF11716"/>
    </source>
</evidence>
<dbReference type="InterPro" id="IPR017517">
    <property type="entry name" value="Maleyloyr_isom"/>
</dbReference>
<protein>
    <submittedName>
        <fullName evidence="2">Uncharacterized protein (TIGR03083 family)</fullName>
    </submittedName>
</protein>
<dbReference type="InterPro" id="IPR034660">
    <property type="entry name" value="DinB/YfiT-like"/>
</dbReference>